<dbReference type="Gene3D" id="3.30.420.150">
    <property type="entry name" value="Exopolyphosphatase. Domain 2"/>
    <property type="match status" value="1"/>
</dbReference>
<dbReference type="Proteomes" id="UP001589758">
    <property type="component" value="Unassembled WGS sequence"/>
</dbReference>
<dbReference type="Gene3D" id="3.30.420.40">
    <property type="match status" value="1"/>
</dbReference>
<organism evidence="4 5">
    <name type="scientific">Thorsellia kenyensis</name>
    <dbReference type="NCBI Taxonomy" id="1549888"/>
    <lineage>
        <taxon>Bacteria</taxon>
        <taxon>Pseudomonadati</taxon>
        <taxon>Pseudomonadota</taxon>
        <taxon>Gammaproteobacteria</taxon>
        <taxon>Enterobacterales</taxon>
        <taxon>Thorselliaceae</taxon>
        <taxon>Thorsellia</taxon>
    </lineage>
</organism>
<dbReference type="RefSeq" id="WP_385877081.1">
    <property type="nucleotide sequence ID" value="NZ_JBHLXE010000087.1"/>
</dbReference>
<dbReference type="InterPro" id="IPR003695">
    <property type="entry name" value="Ppx_GppA_N"/>
</dbReference>
<dbReference type="SUPFAM" id="SSF109604">
    <property type="entry name" value="HD-domain/PDEase-like"/>
    <property type="match status" value="1"/>
</dbReference>
<evidence type="ECO:0000313" key="4">
    <source>
        <dbReference type="EMBL" id="MFC0179969.1"/>
    </source>
</evidence>
<keyword evidence="1 4" id="KW-0378">Hydrolase</keyword>
<protein>
    <submittedName>
        <fullName evidence="4">Guanosine-5'-triphosphate,3'-diphosphate pyrophosphatase</fullName>
        <ecNumber evidence="4">3.6.1.40</ecNumber>
    </submittedName>
</protein>
<gene>
    <name evidence="4" type="ORF">ACFFIT_07715</name>
</gene>
<dbReference type="InterPro" id="IPR030673">
    <property type="entry name" value="PyroPPase_GppA_Ppx"/>
</dbReference>
<evidence type="ECO:0000259" key="3">
    <source>
        <dbReference type="Pfam" id="PF21447"/>
    </source>
</evidence>
<dbReference type="InterPro" id="IPR048950">
    <property type="entry name" value="Ppx_GppA_C"/>
</dbReference>
<dbReference type="PIRSF" id="PIRSF001267">
    <property type="entry name" value="Pyrophosphatase_GppA_Ppx"/>
    <property type="match status" value="1"/>
</dbReference>
<dbReference type="InterPro" id="IPR043129">
    <property type="entry name" value="ATPase_NBD"/>
</dbReference>
<comment type="caution">
    <text evidence="4">The sequence shown here is derived from an EMBL/GenBank/DDBJ whole genome shotgun (WGS) entry which is preliminary data.</text>
</comment>
<evidence type="ECO:0000256" key="1">
    <source>
        <dbReference type="ARBA" id="ARBA00022801"/>
    </source>
</evidence>
<keyword evidence="5" id="KW-1185">Reference proteome</keyword>
<evidence type="ECO:0000259" key="2">
    <source>
        <dbReference type="Pfam" id="PF02541"/>
    </source>
</evidence>
<dbReference type="SUPFAM" id="SSF53067">
    <property type="entry name" value="Actin-like ATPase domain"/>
    <property type="match status" value="2"/>
</dbReference>
<dbReference type="Gene3D" id="1.10.3210.10">
    <property type="entry name" value="Hypothetical protein af1432"/>
    <property type="match status" value="1"/>
</dbReference>
<dbReference type="Pfam" id="PF02541">
    <property type="entry name" value="Ppx-GppA"/>
    <property type="match status" value="1"/>
</dbReference>
<accession>A0ABV6CAH1</accession>
<name>A0ABV6CAH1_9GAMM</name>
<dbReference type="EMBL" id="JBHLXE010000087">
    <property type="protein sequence ID" value="MFC0179969.1"/>
    <property type="molecule type" value="Genomic_DNA"/>
</dbReference>
<dbReference type="PANTHER" id="PTHR30005">
    <property type="entry name" value="EXOPOLYPHOSPHATASE"/>
    <property type="match status" value="1"/>
</dbReference>
<feature type="domain" description="Ppx/GppA phosphatase N-terminal" evidence="2">
    <location>
        <begin position="31"/>
        <end position="311"/>
    </location>
</feature>
<dbReference type="EC" id="3.6.1.40" evidence="4"/>
<proteinExistence type="predicted"/>
<dbReference type="Pfam" id="PF21447">
    <property type="entry name" value="Ppx-GppA_III"/>
    <property type="match status" value="1"/>
</dbReference>
<feature type="domain" description="Ppx/GppA phosphatase C-terminal" evidence="3">
    <location>
        <begin position="323"/>
        <end position="511"/>
    </location>
</feature>
<reference evidence="4 5" key="1">
    <citation type="submission" date="2024-09" db="EMBL/GenBank/DDBJ databases">
        <authorList>
            <person name="Sun Q."/>
            <person name="Mori K."/>
        </authorList>
    </citation>
    <scope>NUCLEOTIDE SEQUENCE [LARGE SCALE GENOMIC DNA]</scope>
    <source>
        <strain evidence="4 5">CCM 8545</strain>
    </source>
</reference>
<dbReference type="CDD" id="cd24053">
    <property type="entry name" value="ASKHA_NBD_EcPPX-GppA-like"/>
    <property type="match status" value="1"/>
</dbReference>
<dbReference type="GO" id="GO:0008894">
    <property type="term" value="F:guanosine-5'-triphosphate,3'-diphosphate diphosphatase activity"/>
    <property type="evidence" value="ECO:0007669"/>
    <property type="project" value="UniProtKB-EC"/>
</dbReference>
<evidence type="ECO:0000313" key="5">
    <source>
        <dbReference type="Proteomes" id="UP001589758"/>
    </source>
</evidence>
<dbReference type="PANTHER" id="PTHR30005:SF0">
    <property type="entry name" value="RETROGRADE REGULATION PROTEIN 2"/>
    <property type="match status" value="1"/>
</dbReference>
<sequence length="528" mass="59460">MIDIAHMTFQELKENEFFGVIDLGSNSFHLLIARYSEGHLYPVSRLRRKVQLANGLDASFNLSDEAIARGIECIRLFADRIGHFDAKNIKSVATATLRLAENRETFLKQANEILGHKIQVIDGEEEARLIYLGASKSIASVNKPFVFDIGGASTEVIVGDGAEIKFLASLSLGCVTWKQQFFPNDEVNADNFQHAIKAAKKLFETLSPQLINLQWDMVISACGTVQTLNEILLAEKKGPFISRDFLYSLQNKILSIGTIKNLNIKGLFFDKATVLPSGLSILIALFEVFDIEALMPTDGALREGLMYALMKDINDSSIEPKTMIKRIQKHYQVDTAQARRVTNQVEKYLLQCSQLKLQKQIVNLIISGAELHELGLIVGLKNANQHSTYLLNHFPGSGFSSHEKNILALWLQTLHPQKIKAIQFNKQKLMHPKIALILAFLLKLAVLSCVHRIDRLIMPVNVELLNIGKLSFDNSLNDESFDKNIKKAGIQLLVEKAYFKQHPLIQNSLQELIEEVKYDIKIHTKFIE</sequence>
<dbReference type="InterPro" id="IPR050273">
    <property type="entry name" value="GppA/Ppx_hydrolase"/>
</dbReference>